<dbReference type="InterPro" id="IPR001789">
    <property type="entry name" value="Sig_transdc_resp-reg_receiver"/>
</dbReference>
<keyword evidence="1 2" id="KW-0597">Phosphoprotein</keyword>
<proteinExistence type="predicted"/>
<evidence type="ECO:0000313" key="4">
    <source>
        <dbReference type="EMBL" id="MFN0254298.1"/>
    </source>
</evidence>
<dbReference type="SUPFAM" id="SSF52172">
    <property type="entry name" value="CheY-like"/>
    <property type="match status" value="1"/>
</dbReference>
<name>A0ABW9J190_9SPHI</name>
<protein>
    <submittedName>
        <fullName evidence="4">Response regulator</fullName>
    </submittedName>
</protein>
<dbReference type="PANTHER" id="PTHR44591">
    <property type="entry name" value="STRESS RESPONSE REGULATOR PROTEIN 1"/>
    <property type="match status" value="1"/>
</dbReference>
<organism evidence="4 5">
    <name type="scientific">Pedobacter ureilyticus</name>
    <dbReference type="NCBI Taxonomy" id="1393051"/>
    <lineage>
        <taxon>Bacteria</taxon>
        <taxon>Pseudomonadati</taxon>
        <taxon>Bacteroidota</taxon>
        <taxon>Sphingobacteriia</taxon>
        <taxon>Sphingobacteriales</taxon>
        <taxon>Sphingobacteriaceae</taxon>
        <taxon>Pedobacter</taxon>
    </lineage>
</organism>
<dbReference type="Proteomes" id="UP001517247">
    <property type="component" value="Unassembled WGS sequence"/>
</dbReference>
<evidence type="ECO:0000259" key="3">
    <source>
        <dbReference type="PROSITE" id="PS50110"/>
    </source>
</evidence>
<evidence type="ECO:0000256" key="2">
    <source>
        <dbReference type="PROSITE-ProRule" id="PRU00169"/>
    </source>
</evidence>
<feature type="modified residue" description="4-aspartylphosphate" evidence="2">
    <location>
        <position position="52"/>
    </location>
</feature>
<keyword evidence="5" id="KW-1185">Reference proteome</keyword>
<dbReference type="SMART" id="SM00448">
    <property type="entry name" value="REC"/>
    <property type="match status" value="1"/>
</dbReference>
<gene>
    <name evidence="4" type="ORF">E6A44_001855</name>
</gene>
<dbReference type="InterPro" id="IPR011006">
    <property type="entry name" value="CheY-like_superfamily"/>
</dbReference>
<dbReference type="Gene3D" id="3.40.50.2300">
    <property type="match status" value="1"/>
</dbReference>
<dbReference type="PROSITE" id="PS50110">
    <property type="entry name" value="RESPONSE_REGULATORY"/>
    <property type="match status" value="1"/>
</dbReference>
<dbReference type="InterPro" id="IPR050595">
    <property type="entry name" value="Bact_response_regulator"/>
</dbReference>
<evidence type="ECO:0000256" key="1">
    <source>
        <dbReference type="ARBA" id="ARBA00022553"/>
    </source>
</evidence>
<dbReference type="EMBL" id="SSHJ02000001">
    <property type="protein sequence ID" value="MFN0254298.1"/>
    <property type="molecule type" value="Genomic_DNA"/>
</dbReference>
<sequence length="125" mass="14144">MTKRILVIEDDPDILYIIDDLLTDEGFFVLKSQNGMTAAEIQLLRPDLILLDIRIFGYEKTGADICREIRLNRGTKSIPVILLSAERELEKIAIDCNATGHISKPFDLTQLLQKIKELLTYPASV</sequence>
<dbReference type="PANTHER" id="PTHR44591:SF3">
    <property type="entry name" value="RESPONSE REGULATORY DOMAIN-CONTAINING PROTEIN"/>
    <property type="match status" value="1"/>
</dbReference>
<dbReference type="Pfam" id="PF00072">
    <property type="entry name" value="Response_reg"/>
    <property type="match status" value="1"/>
</dbReference>
<feature type="domain" description="Response regulatory" evidence="3">
    <location>
        <begin position="4"/>
        <end position="119"/>
    </location>
</feature>
<accession>A0ABW9J190</accession>
<comment type="caution">
    <text evidence="4">The sequence shown here is derived from an EMBL/GenBank/DDBJ whole genome shotgun (WGS) entry which is preliminary data.</text>
</comment>
<dbReference type="RefSeq" id="WP_138721463.1">
    <property type="nucleotide sequence ID" value="NZ_SSHJ02000001.1"/>
</dbReference>
<evidence type="ECO:0000313" key="5">
    <source>
        <dbReference type="Proteomes" id="UP001517247"/>
    </source>
</evidence>
<reference evidence="4 5" key="1">
    <citation type="submission" date="2024-12" db="EMBL/GenBank/DDBJ databases">
        <authorList>
            <person name="Hu S."/>
        </authorList>
    </citation>
    <scope>NUCLEOTIDE SEQUENCE [LARGE SCALE GENOMIC DNA]</scope>
    <source>
        <strain evidence="4 5">THG-T11</strain>
    </source>
</reference>